<dbReference type="Proteomes" id="UP000184144">
    <property type="component" value="Unassembled WGS sequence"/>
</dbReference>
<dbReference type="EMBL" id="FQUV01000016">
    <property type="protein sequence ID" value="SHF83710.1"/>
    <property type="molecule type" value="Genomic_DNA"/>
</dbReference>
<dbReference type="OrthoDB" id="7728307at2"/>
<keyword evidence="2" id="KW-0378">Hydrolase</keyword>
<dbReference type="InterPro" id="IPR008704">
    <property type="entry name" value="Endonuclease_Zinc-binding_loop"/>
</dbReference>
<dbReference type="InterPro" id="IPR044930">
    <property type="entry name" value="Homing_endonuclease_His-Me"/>
</dbReference>
<dbReference type="Gene3D" id="3.90.75.10">
    <property type="entry name" value="Homing Intron 3 (I-ppo) Encoded Endonuclease, Chain A"/>
    <property type="match status" value="1"/>
</dbReference>
<keyword evidence="2" id="KW-0255">Endonuclease</keyword>
<feature type="domain" description="Zinc-binding loop region of homing endonuclease" evidence="1">
    <location>
        <begin position="62"/>
        <end position="90"/>
    </location>
</feature>
<protein>
    <submittedName>
        <fullName evidence="2">Zinc-binding loop region of homing endonuclease</fullName>
    </submittedName>
</protein>
<organism evidence="2 3">
    <name type="scientific">Litoreibacter ascidiaceicola</name>
    <dbReference type="NCBI Taxonomy" id="1486859"/>
    <lineage>
        <taxon>Bacteria</taxon>
        <taxon>Pseudomonadati</taxon>
        <taxon>Pseudomonadota</taxon>
        <taxon>Alphaproteobacteria</taxon>
        <taxon>Rhodobacterales</taxon>
        <taxon>Roseobacteraceae</taxon>
        <taxon>Litoreibacter</taxon>
    </lineage>
</organism>
<dbReference type="AlphaFoldDB" id="A0A1M5EWS3"/>
<accession>A0A1M5EWS3</accession>
<dbReference type="InterPro" id="IPR044925">
    <property type="entry name" value="His-Me_finger_sf"/>
</dbReference>
<dbReference type="GO" id="GO:0004519">
    <property type="term" value="F:endonuclease activity"/>
    <property type="evidence" value="ECO:0007669"/>
    <property type="project" value="UniProtKB-KW"/>
</dbReference>
<gene>
    <name evidence="2" type="ORF">SAMN05444273_1168</name>
</gene>
<dbReference type="RefSeq" id="WP_139250729.1">
    <property type="nucleotide sequence ID" value="NZ_FQUV01000016.1"/>
</dbReference>
<evidence type="ECO:0000313" key="2">
    <source>
        <dbReference type="EMBL" id="SHF83710.1"/>
    </source>
</evidence>
<proteinExistence type="predicted"/>
<dbReference type="Pfam" id="PF05551">
    <property type="entry name" value="zf-His_Me_endon"/>
    <property type="match status" value="1"/>
</dbReference>
<sequence length="105" mass="12118">MAEHYEEALARADSLIKNTSEDENGCLVTDTTSPRKTRFRGHQLPAYRFVYCVFLRAVIGGDEVIRHRCHNRLCVNPAHLVVGSKADNKRDDWDYWANGVDYDYL</sequence>
<evidence type="ECO:0000259" key="1">
    <source>
        <dbReference type="Pfam" id="PF05551"/>
    </source>
</evidence>
<evidence type="ECO:0000313" key="3">
    <source>
        <dbReference type="Proteomes" id="UP000184144"/>
    </source>
</evidence>
<keyword evidence="3" id="KW-1185">Reference proteome</keyword>
<dbReference type="SUPFAM" id="SSF54060">
    <property type="entry name" value="His-Me finger endonucleases"/>
    <property type="match status" value="1"/>
</dbReference>
<reference evidence="3" key="1">
    <citation type="submission" date="2016-11" db="EMBL/GenBank/DDBJ databases">
        <authorList>
            <person name="Varghese N."/>
            <person name="Submissions S."/>
        </authorList>
    </citation>
    <scope>NUCLEOTIDE SEQUENCE [LARGE SCALE GENOMIC DNA]</scope>
    <source>
        <strain evidence="3">DSM 100566</strain>
    </source>
</reference>
<keyword evidence="2" id="KW-0540">Nuclease</keyword>
<name>A0A1M5EWS3_9RHOB</name>